<feature type="region of interest" description="Disordered" evidence="1">
    <location>
        <begin position="1070"/>
        <end position="1097"/>
    </location>
</feature>
<feature type="compositionally biased region" description="Basic and acidic residues" evidence="1">
    <location>
        <begin position="317"/>
        <end position="344"/>
    </location>
</feature>
<dbReference type="InterPro" id="IPR052577">
    <property type="entry name" value="VWA7"/>
</dbReference>
<dbReference type="PANTHER" id="PTHR14905">
    <property type="entry name" value="NG37"/>
    <property type="match status" value="1"/>
</dbReference>
<dbReference type="PANTHER" id="PTHR14905:SF7">
    <property type="entry name" value="VON WILLEBRAND FACTOR A DOMAIN-CONTAINING PROTEIN 7"/>
    <property type="match status" value="1"/>
</dbReference>
<proteinExistence type="predicted"/>
<evidence type="ECO:0000313" key="2">
    <source>
        <dbReference type="EMBL" id="KAK7709735.1"/>
    </source>
</evidence>
<protein>
    <submittedName>
        <fullName evidence="2">Uncharacterized protein</fullName>
    </submittedName>
</protein>
<reference evidence="2 3" key="1">
    <citation type="submission" date="2024-02" db="EMBL/GenBank/DDBJ databases">
        <title>De novo assembly and annotation of 12 fungi associated with fruit tree decline syndrome in Ontario, Canada.</title>
        <authorList>
            <person name="Sulman M."/>
            <person name="Ellouze W."/>
            <person name="Ilyukhin E."/>
        </authorList>
    </citation>
    <scope>NUCLEOTIDE SEQUENCE [LARGE SCALE GENOMIC DNA]</scope>
    <source>
        <strain evidence="2 3">M169</strain>
    </source>
</reference>
<evidence type="ECO:0000313" key="3">
    <source>
        <dbReference type="Proteomes" id="UP001430848"/>
    </source>
</evidence>
<accession>A0ABR1NPA7</accession>
<keyword evidence="3" id="KW-1185">Reference proteome</keyword>
<dbReference type="Pfam" id="PF07217">
    <property type="entry name" value="Het-C"/>
    <property type="match status" value="1"/>
</dbReference>
<organism evidence="2 3">
    <name type="scientific">Diaporthe eres</name>
    <name type="common">Phomopsis oblonga</name>
    <dbReference type="NCBI Taxonomy" id="83184"/>
    <lineage>
        <taxon>Eukaryota</taxon>
        <taxon>Fungi</taxon>
        <taxon>Dikarya</taxon>
        <taxon>Ascomycota</taxon>
        <taxon>Pezizomycotina</taxon>
        <taxon>Sordariomycetes</taxon>
        <taxon>Sordariomycetidae</taxon>
        <taxon>Diaporthales</taxon>
        <taxon>Diaporthaceae</taxon>
        <taxon>Diaporthe</taxon>
        <taxon>Diaporthe eres species complex</taxon>
    </lineage>
</organism>
<feature type="compositionally biased region" description="Basic residues" evidence="1">
    <location>
        <begin position="345"/>
        <end position="364"/>
    </location>
</feature>
<gene>
    <name evidence="2" type="ORF">SLS63_013145</name>
</gene>
<feature type="compositionally biased region" description="Low complexity" evidence="1">
    <location>
        <begin position="1083"/>
        <end position="1094"/>
    </location>
</feature>
<comment type="caution">
    <text evidence="2">The sequence shown here is derived from an EMBL/GenBank/DDBJ whole genome shotgun (WGS) entry which is preliminary data.</text>
</comment>
<dbReference type="InterPro" id="IPR010816">
    <property type="entry name" value="Het-C"/>
</dbReference>
<sequence length="1438" mass="158577">MANQPLPPPEVADGARRHYQRRHYQHPHYKRPHYHNKQSTQCQCDNEMEDKDTDVFPIIADGRTVARAMIKHDRKQAIESANVAASHVSTPDDIQICTFSDGSHSNDTQNWGGVALAYRHKWLPQGWTVEDEATYPSGEREMDENAWPFVHTDMVAKAWPFGHAVGAPAMEGVGVVESLYAANEELERHLPVLIKHASTVLVKATTDCQEILKYISKATLAASQAKKLPPLLVKQMHELILALHGHGIPVVVELHWCPRNKVPQLLAADALAGEAMRTGLGYCTVTQNFWSEAIQSVTMKQLEPMLSGAVRFARVPVDKENKPRRGKKAGEKRKAEEELEESGRSKKKSKLSKARPRIQPRKPPRPTMPAAWGLDAETTTIFISDPRGIHSATPIRPAPYVRMVALSTKETREKNVFINDGTKINNKKQQQPTTANAKLWILADSTMPSTTSLLFLLLICLVLASPVAAFGAGEVPAGSEFKGYVWRHGDLAEVLKFLPTSFITGYRFTKLQRKQIYFGNWLRDFSQVIDTTCLENVPEPILRAIVSVMAFMEFGFATDEFDVTRERLGCYTHVEHIDNPCGYPEDAKKIDARLRGPVDPRELEIDPETGMKNYIANSGNDWDTSADYLRGQLVECIELGRKGRAQHETDARKDAFRRLGAALHALEDFSAHSNFVELCLHELGEDGIFPFVGDACRVTIPDGARAGKVVAPLTTGTFGMLDIFHSLLGEADDKAVLQSKGSLGELASKLNRGGLAFDHLFQLIKTGIGRLSKIQPDIDPLLRQLQTVQEIFKRHAPDDKDIPIPSDLPDANLLWKTIEPVIYLHDAVSKYLQAGQEDEEESTQDYSHGQLGEYTNQLVFRYLAVMIESSVMELRNAVKAARDRVDEEAAKCDSAKVFKDGSSASDPSHSDLSKDHFSNVLNQPAGLIATVTTNWATQQIVKCWDDADIDAELVIDKILSILHHPSFPDNKTPIQQYMFDTVKAWWDTTPSDEKDRIRGKLTKESVRERQHEDHNLTLRDFEGKHKGPADFPGAWPEVKQPPRKASLIQAGVNDAIADFNWALAVTQKARTDPRGAGRDVWNASGHASPAPHSASDVHTAVEAPHLPHELQTDVPLTSAWQALKPVAELGLHPLNVSAAPGASKLSTPQTGLGLLGVDEEEGTTEEVDRVLEGRSLDVGEKVMVDWDEERVLEGRTVEVERMSDTVEERLGTVEDRLGTLEDELGTTEDELTTADDAWELMSLEDDNIGAVLLAAESDGEDTTLEAWDELDAAELEGADELPTALDELKAFELELATDGRAEEADDDAVLDRMDETMELMLDSSALFVTVLTGTKDELTLSTEVMTDDEAGVVAVDDRWGVVVVVGLLVVVEVVLATNPLLVDVTVAPLTVTVVGRVTLAVDTVTAVLPVTVVVTVGAVQTDEKHEQAADTAGMARPT</sequence>
<evidence type="ECO:0000256" key="1">
    <source>
        <dbReference type="SAM" id="MobiDB-lite"/>
    </source>
</evidence>
<feature type="region of interest" description="Disordered" evidence="1">
    <location>
        <begin position="317"/>
        <end position="371"/>
    </location>
</feature>
<name>A0ABR1NPA7_DIAER</name>
<dbReference type="EMBL" id="JAKNSF020000165">
    <property type="protein sequence ID" value="KAK7709735.1"/>
    <property type="molecule type" value="Genomic_DNA"/>
</dbReference>
<dbReference type="Proteomes" id="UP001430848">
    <property type="component" value="Unassembled WGS sequence"/>
</dbReference>